<dbReference type="SUPFAM" id="SSF103473">
    <property type="entry name" value="MFS general substrate transporter"/>
    <property type="match status" value="1"/>
</dbReference>
<name>A0A7D8UV29_9HELO</name>
<dbReference type="PANTHER" id="PTHR11360:SF287">
    <property type="entry name" value="MFS MONOCARBOXYLATE TRANSPORTER"/>
    <property type="match status" value="1"/>
</dbReference>
<evidence type="ECO:0000313" key="2">
    <source>
        <dbReference type="EMBL" id="TVY56206.1"/>
    </source>
</evidence>
<organism evidence="2 3">
    <name type="scientific">Lachnellula cervina</name>
    <dbReference type="NCBI Taxonomy" id="1316786"/>
    <lineage>
        <taxon>Eukaryota</taxon>
        <taxon>Fungi</taxon>
        <taxon>Dikarya</taxon>
        <taxon>Ascomycota</taxon>
        <taxon>Pezizomycotina</taxon>
        <taxon>Leotiomycetes</taxon>
        <taxon>Helotiales</taxon>
        <taxon>Lachnaceae</taxon>
        <taxon>Lachnellula</taxon>
    </lineage>
</organism>
<comment type="caution">
    <text evidence="2">The sequence shown here is derived from an EMBL/GenBank/DDBJ whole genome shotgun (WGS) entry which is preliminary data.</text>
</comment>
<dbReference type="EMBL" id="QGMG01000178">
    <property type="protein sequence ID" value="TVY56206.1"/>
    <property type="molecule type" value="Genomic_DNA"/>
</dbReference>
<feature type="transmembrane region" description="Helical" evidence="1">
    <location>
        <begin position="180"/>
        <end position="201"/>
    </location>
</feature>
<feature type="transmembrane region" description="Helical" evidence="1">
    <location>
        <begin position="147"/>
        <end position="168"/>
    </location>
</feature>
<keyword evidence="3" id="KW-1185">Reference proteome</keyword>
<feature type="transmembrane region" description="Helical" evidence="1">
    <location>
        <begin position="54"/>
        <end position="72"/>
    </location>
</feature>
<evidence type="ECO:0000313" key="3">
    <source>
        <dbReference type="Proteomes" id="UP000481288"/>
    </source>
</evidence>
<protein>
    <submittedName>
        <fullName evidence="2">Fujikurins efflux protein</fullName>
    </submittedName>
</protein>
<sequence>MPSTIKLQTWNQVITQSQTELVSEQLHIQHERSIAQARETPTIQNLKPTDGGTAAWGLLAAAFVFEACFCYLGAPLSTTIAKRFPKFQRHQIWLGWPLCILSLVAGSFAETLNGLIATQGVMYELGFVILTYPIYSFVDEWFVARKGMAFGIVSAASGFTGMFVPFIIEILLHKYGYKTTLRAIAVAISVLTAPLIPFLKGKLPPADQSARAKTNWGFVKRPLFWIYGASTLMQNFGFFFPALYLPL</sequence>
<dbReference type="Proteomes" id="UP000481288">
    <property type="component" value="Unassembled WGS sequence"/>
</dbReference>
<accession>A0A7D8UV29</accession>
<dbReference type="PANTHER" id="PTHR11360">
    <property type="entry name" value="MONOCARBOXYLATE TRANSPORTER"/>
    <property type="match status" value="1"/>
</dbReference>
<dbReference type="InterPro" id="IPR036259">
    <property type="entry name" value="MFS_trans_sf"/>
</dbReference>
<dbReference type="OrthoDB" id="2213137at2759"/>
<feature type="transmembrane region" description="Helical" evidence="1">
    <location>
        <begin position="92"/>
        <end position="109"/>
    </location>
</feature>
<gene>
    <name evidence="2" type="ORF">LCER1_G003551</name>
</gene>
<proteinExistence type="predicted"/>
<dbReference type="Gene3D" id="1.20.1250.20">
    <property type="entry name" value="MFS general substrate transporter like domains"/>
    <property type="match status" value="1"/>
</dbReference>
<keyword evidence="1" id="KW-0472">Membrane</keyword>
<dbReference type="InterPro" id="IPR050327">
    <property type="entry name" value="Proton-linked_MCT"/>
</dbReference>
<dbReference type="AlphaFoldDB" id="A0A7D8UV29"/>
<feature type="transmembrane region" description="Helical" evidence="1">
    <location>
        <begin position="222"/>
        <end position="244"/>
    </location>
</feature>
<evidence type="ECO:0000256" key="1">
    <source>
        <dbReference type="SAM" id="Phobius"/>
    </source>
</evidence>
<feature type="transmembrane region" description="Helical" evidence="1">
    <location>
        <begin position="115"/>
        <end position="135"/>
    </location>
</feature>
<keyword evidence="1" id="KW-0812">Transmembrane</keyword>
<reference evidence="2 3" key="1">
    <citation type="submission" date="2018-05" db="EMBL/GenBank/DDBJ databases">
        <title>Whole genome sequencing for identification of molecular markers to develop diagnostic detection tools for the regulated plant pathogen Lachnellula willkommii.</title>
        <authorList>
            <person name="Giroux E."/>
            <person name="Bilodeau G."/>
        </authorList>
    </citation>
    <scope>NUCLEOTIDE SEQUENCE [LARGE SCALE GENOMIC DNA]</scope>
    <source>
        <strain evidence="2 3">CBS 625.97</strain>
    </source>
</reference>
<keyword evidence="1" id="KW-1133">Transmembrane helix</keyword>